<feature type="transmembrane region" description="Helical" evidence="1">
    <location>
        <begin position="12"/>
        <end position="35"/>
    </location>
</feature>
<keyword evidence="1" id="KW-0812">Transmembrane</keyword>
<reference evidence="2" key="1">
    <citation type="submission" date="2020-05" db="EMBL/GenBank/DDBJ databases">
        <authorList>
            <person name="Chiriac C."/>
            <person name="Salcher M."/>
            <person name="Ghai R."/>
            <person name="Kavagutti S V."/>
        </authorList>
    </citation>
    <scope>NUCLEOTIDE SEQUENCE</scope>
</reference>
<evidence type="ECO:0000313" key="2">
    <source>
        <dbReference type="EMBL" id="CAB4890112.1"/>
    </source>
</evidence>
<keyword evidence="1" id="KW-0472">Membrane</keyword>
<dbReference type="EMBL" id="CAFBMB010000012">
    <property type="protein sequence ID" value="CAB4890112.1"/>
    <property type="molecule type" value="Genomic_DNA"/>
</dbReference>
<evidence type="ECO:0000256" key="1">
    <source>
        <dbReference type="SAM" id="Phobius"/>
    </source>
</evidence>
<feature type="transmembrane region" description="Helical" evidence="1">
    <location>
        <begin position="91"/>
        <end position="111"/>
    </location>
</feature>
<gene>
    <name evidence="2" type="ORF">UFOPK3516_00294</name>
</gene>
<accession>A0A6J7F1V7</accession>
<protein>
    <submittedName>
        <fullName evidence="2">Unannotated protein</fullName>
    </submittedName>
</protein>
<name>A0A6J7F1V7_9ZZZZ</name>
<keyword evidence="1" id="KW-1133">Transmembrane helix</keyword>
<feature type="transmembrane region" description="Helical" evidence="1">
    <location>
        <begin position="55"/>
        <end position="79"/>
    </location>
</feature>
<sequence>MKRLEAPGGGPMALWLVGRIVIVVVGFFFCGYGAWSGFGNFIGVQNERLQLGLDLTVLGWASTVTLVVLPVAIFIACLIITRRMRLPQMAFTFALAITLMSVITLDIVLALPQTAIFAT</sequence>
<organism evidence="2">
    <name type="scientific">freshwater metagenome</name>
    <dbReference type="NCBI Taxonomy" id="449393"/>
    <lineage>
        <taxon>unclassified sequences</taxon>
        <taxon>metagenomes</taxon>
        <taxon>ecological metagenomes</taxon>
    </lineage>
</organism>
<dbReference type="AlphaFoldDB" id="A0A6J7F1V7"/>
<proteinExistence type="predicted"/>